<evidence type="ECO:0000313" key="1">
    <source>
        <dbReference type="EMBL" id="CEK88204.1"/>
    </source>
</evidence>
<protein>
    <submittedName>
        <fullName evidence="1">Uncharacterized protein</fullName>
    </submittedName>
</protein>
<dbReference type="EMBL" id="HACG01041339">
    <property type="protein sequence ID" value="CEK88204.1"/>
    <property type="molecule type" value="Transcribed_RNA"/>
</dbReference>
<proteinExistence type="predicted"/>
<gene>
    <name evidence="1" type="primary">ORF163762</name>
</gene>
<accession>A0A0B7B4C6</accession>
<sequence length="49" mass="5497">MTAPKPAAYPGKSHYVVDIYTYMSFTCTGAVSTRNILVCNNYLLHYLHA</sequence>
<organism evidence="1">
    <name type="scientific">Arion vulgaris</name>
    <dbReference type="NCBI Taxonomy" id="1028688"/>
    <lineage>
        <taxon>Eukaryota</taxon>
        <taxon>Metazoa</taxon>
        <taxon>Spiralia</taxon>
        <taxon>Lophotrochozoa</taxon>
        <taxon>Mollusca</taxon>
        <taxon>Gastropoda</taxon>
        <taxon>Heterobranchia</taxon>
        <taxon>Euthyneura</taxon>
        <taxon>Panpulmonata</taxon>
        <taxon>Eupulmonata</taxon>
        <taxon>Stylommatophora</taxon>
        <taxon>Helicina</taxon>
        <taxon>Arionoidea</taxon>
        <taxon>Arionidae</taxon>
        <taxon>Arion</taxon>
    </lineage>
</organism>
<reference evidence="1" key="1">
    <citation type="submission" date="2014-12" db="EMBL/GenBank/DDBJ databases">
        <title>Insight into the proteome of Arion vulgaris.</title>
        <authorList>
            <person name="Aradska J."/>
            <person name="Bulat T."/>
            <person name="Smidak R."/>
            <person name="Sarate P."/>
            <person name="Gangsoo J."/>
            <person name="Sialana F."/>
            <person name="Bilban M."/>
            <person name="Lubec G."/>
        </authorList>
    </citation>
    <scope>NUCLEOTIDE SEQUENCE</scope>
    <source>
        <tissue evidence="1">Skin</tissue>
    </source>
</reference>
<dbReference type="AlphaFoldDB" id="A0A0B7B4C6"/>
<name>A0A0B7B4C6_9EUPU</name>